<dbReference type="KEGG" id="sbae:DSM104329_04439"/>
<protein>
    <recommendedName>
        <fullName evidence="3">ABM domain-containing protein</fullName>
    </recommendedName>
</protein>
<dbReference type="AlphaFoldDB" id="A0A9E6Y1Q1"/>
<reference evidence="1" key="1">
    <citation type="journal article" date="2022" name="Int. J. Syst. Evol. Microbiol.">
        <title>Pseudomonas aegrilactucae sp. nov. and Pseudomonas morbosilactucae sp. nov., pathogens causing bacterial rot of lettuce in Japan.</title>
        <authorList>
            <person name="Sawada H."/>
            <person name="Fujikawa T."/>
            <person name="Satou M."/>
        </authorList>
    </citation>
    <scope>NUCLEOTIDE SEQUENCE</scope>
    <source>
        <strain evidence="1">0166_1</strain>
    </source>
</reference>
<sequence length="187" mass="20195">MPVAFILDFDGATSAQYDAVIEEMQLGGRTPPGALYHAAGPTETGWRVVDVWETDEAFQDFTARTVAPATQAHGLAEPRVQRLEVAQVREGGSAGSDAALLQVVRMPGVTAETFHAADAQVLPLPDEIVFHVNGPDEGGWFVIDTWTSKEARDAFLEERVRPAFETAGLTGPPAFEDMSLHATMMRA</sequence>
<dbReference type="Proteomes" id="UP001162834">
    <property type="component" value="Chromosome"/>
</dbReference>
<dbReference type="EMBL" id="CP087164">
    <property type="protein sequence ID" value="UGS38017.1"/>
    <property type="molecule type" value="Genomic_DNA"/>
</dbReference>
<gene>
    <name evidence="1" type="ORF">DSM104329_04439</name>
</gene>
<dbReference type="RefSeq" id="WP_259312053.1">
    <property type="nucleotide sequence ID" value="NZ_CP087164.1"/>
</dbReference>
<evidence type="ECO:0000313" key="1">
    <source>
        <dbReference type="EMBL" id="UGS38017.1"/>
    </source>
</evidence>
<evidence type="ECO:0000313" key="2">
    <source>
        <dbReference type="Proteomes" id="UP001162834"/>
    </source>
</evidence>
<organism evidence="1 2">
    <name type="scientific">Capillimicrobium parvum</name>
    <dbReference type="NCBI Taxonomy" id="2884022"/>
    <lineage>
        <taxon>Bacteria</taxon>
        <taxon>Bacillati</taxon>
        <taxon>Actinomycetota</taxon>
        <taxon>Thermoleophilia</taxon>
        <taxon>Solirubrobacterales</taxon>
        <taxon>Capillimicrobiaceae</taxon>
        <taxon>Capillimicrobium</taxon>
    </lineage>
</organism>
<evidence type="ECO:0008006" key="3">
    <source>
        <dbReference type="Google" id="ProtNLM"/>
    </source>
</evidence>
<proteinExistence type="predicted"/>
<name>A0A9E6Y1Q1_9ACTN</name>
<keyword evidence="2" id="KW-1185">Reference proteome</keyword>
<accession>A0A9E6Y1Q1</accession>